<accession>U2LH57</accession>
<evidence type="ECO:0000313" key="1">
    <source>
        <dbReference type="EMBL" id="ERK03596.1"/>
    </source>
</evidence>
<organism evidence="1 2">
    <name type="scientific">Hoylesella pleuritidis F0068</name>
    <dbReference type="NCBI Taxonomy" id="1081904"/>
    <lineage>
        <taxon>Bacteria</taxon>
        <taxon>Pseudomonadati</taxon>
        <taxon>Bacteroidota</taxon>
        <taxon>Bacteroidia</taxon>
        <taxon>Bacteroidales</taxon>
        <taxon>Prevotellaceae</taxon>
        <taxon>Hoylesella</taxon>
    </lineage>
</organism>
<dbReference type="Proteomes" id="UP000016600">
    <property type="component" value="Unassembled WGS sequence"/>
</dbReference>
<reference evidence="1 2" key="1">
    <citation type="submission" date="2013-08" db="EMBL/GenBank/DDBJ databases">
        <authorList>
            <person name="Durkin A.S."/>
            <person name="Haft D.R."/>
            <person name="McCorrison J."/>
            <person name="Torralba M."/>
            <person name="Gillis M."/>
            <person name="Haft D.H."/>
            <person name="Methe B."/>
            <person name="Sutton G."/>
            <person name="Nelson K.E."/>
        </authorList>
    </citation>
    <scope>NUCLEOTIDE SEQUENCE [LARGE SCALE GENOMIC DNA]</scope>
    <source>
        <strain evidence="1 2">F0068</strain>
    </source>
</reference>
<dbReference type="AlphaFoldDB" id="U2LH57"/>
<dbReference type="EMBL" id="AWET01000008">
    <property type="protein sequence ID" value="ERK03596.1"/>
    <property type="molecule type" value="Genomic_DNA"/>
</dbReference>
<gene>
    <name evidence="1" type="ORF">HMPREF1218_0096</name>
</gene>
<dbReference type="PATRIC" id="fig|1081904.3.peg.525"/>
<sequence>MNSSIHKKIGENQTSFLFMNVKAKVIMKKSNVFFKTAFLLTTAVLIGCSSDEVAQNEKQNGNNGNSLAKTVTFTGENILPTRISATKTQSQDPTTRTWITHTVGNGAKAFWSTGDKIWVKDVYGDFKESNPGKFTDNMKNGVFSISGSFKDGCTVHYTGTNGTSGNIVTIAADQTQSEPNDFTHAGVSGDCGTAQASARGNNFKFRLAHKASYICFLPQTSNSLIKQSELFKIEIISKDDIAGDYYFSTDQLSDRPKANGSKKITLNTLNIITGKGFPVKNSEPKIEENGSYIVIAPGTHNLTVRYWLRNTKDIWGRPIEGTITKTFTLICKPGKIYDVIANLNPKDYSSSKYYMWDAKVGEDYWKGFENYQPKENGGRDSHYPISVTDSRYYNEKCAFPTPASRSCQNCPNVNECLWYIQRGDPHWDEEELWTTMGHLYTGGMWFKKKDKISWKFSRDKAPDGHNYAQDAISAYYDNIEVPFGRPDHIDDYFYLPALGYYDAGSLTGVGVVGNYWTSTPTPQNGQPGVKTRGAYNLYFYPRTNGGVRLGNASLYGGTNRYKGYPLWTVK</sequence>
<proteinExistence type="predicted"/>
<comment type="caution">
    <text evidence="1">The sequence shown here is derived from an EMBL/GenBank/DDBJ whole genome shotgun (WGS) entry which is preliminary data.</text>
</comment>
<evidence type="ECO:0000313" key="2">
    <source>
        <dbReference type="Proteomes" id="UP000016600"/>
    </source>
</evidence>
<protein>
    <submittedName>
        <fullName evidence="1">Uncharacterized protein</fullName>
    </submittedName>
</protein>
<name>U2LH57_9BACT</name>
<keyword evidence="2" id="KW-1185">Reference proteome</keyword>